<dbReference type="CDD" id="cd14729">
    <property type="entry name" value="RtxA-like"/>
    <property type="match status" value="2"/>
</dbReference>
<proteinExistence type="predicted"/>
<dbReference type="SUPFAM" id="SSF159501">
    <property type="entry name" value="EreA/ChaN-like"/>
    <property type="match status" value="2"/>
</dbReference>
<evidence type="ECO:0000313" key="2">
    <source>
        <dbReference type="Proteomes" id="UP001164116"/>
    </source>
</evidence>
<evidence type="ECO:0000313" key="1">
    <source>
        <dbReference type="EMBL" id="UZW19499.1"/>
    </source>
</evidence>
<name>A0ABY6QHQ3_9PSED</name>
<protein>
    <submittedName>
        <fullName evidence="1">Membrane-targeted effector domain-containing toxin</fullName>
    </submittedName>
</protein>
<organism evidence="1 2">
    <name type="scientific">Pseudomonas quebecensis</name>
    <dbReference type="NCBI Taxonomy" id="2995174"/>
    <lineage>
        <taxon>Bacteria</taxon>
        <taxon>Pseudomonadati</taxon>
        <taxon>Pseudomonadota</taxon>
        <taxon>Gammaproteobacteria</taxon>
        <taxon>Pseudomonadales</taxon>
        <taxon>Pseudomonadaceae</taxon>
        <taxon>Pseudomonas</taxon>
    </lineage>
</organism>
<sequence>MRAYTDEPLSLSTFPSFTTYLHEQAKRQLNQLLGRSGNDVDPDTVWAYSPPSLVGTWTPPPLTYTQLFRDGYADGIGFLDEKFSRSATFKGPEGIDLSTLTAQTVARSVTGVWIGQRYIDKVRAELLSPDSQGYAYRRNATLAITQLHMHSAALESRLQGHIAAVDLDWLEKSIASLGDTSARTRGNYAIHRLMVDGEWVIDTLLFSHADNPVLLYTPQAPDGIQFREARQFNYLLKKQPGMIEYLCSRMARQSQVRMRSFLENARKALPEHLNKTDISPARYDSTRRVTPLLDLRQALYNMKLQRRIDDVRGSTSDRTQMIGAIVWSCVEWIAAVATAPFPLVSLATGLLLAFKDAMLALHAYHQGDNAGAFEHFMGYLFNSAGGLLTDLRPALRALPRFSRPSRLPAASPEHARAMNRLQTLERARPALSNMQPVLFYGQPHWAPKTPDVLGRYLLYRLDPTSGQLRSTTRLATPTADGGWVRSGVSGGAPKFEKLPNSPETLKPYEMPAKHWRDLERVMDPQLKADLMAQSEWATNSPLHALPTVIDELRPIRTLYLQQVERLTRDAKAFFDALEPIVPRVDVLLFEASASAEHIIQQLFKERSGWIIGQVAASIASKQFLIDNMDALVRQGLKRLYVEYLPADVFRLKLDKFNAGKSWRHIEKHLAAVDKALGFSQGAQYSYLALARKAREKGVKLLPLDASTSYQLEDALQLGETAPTTPRSNNLRNFYSHRLLEADVAAAPDERWVALVDQTRMSTFEQVPGLADLHKTIALRIQDVSAGQPVGIWADAAGAIPGDALAKGDYKLTLQTAYKAAEAPPASAASPRAATQHFSEFDSVAEHHATLAELSMHPRGLDTRYGPSSPLHVEAFNAFQKTRSRLKEAAEHFFTDYAPAPRPILPTVPAEVTLESFLKQVADGPFSGLVIGEAHNAQSSKALLRTHMKSIKEAGFQTLYVEHLLTDLHQAELDIFHRTQRFPERLKSYLKAQDGGHMPRYRGLDTYSNTIQAAAKHGIRVRALDCTASYHLRGLRGNGKSRTQMFNYFASRVIQDDQARHGPHKWVAFVGSSHTNTYQSVPGLVQLQDAVSLHVQDTASGLGKRIHPGFWEAKQEGMPGRWKAVRSDFKLEVEVATREAPAPFVPVDRSRLNQPGHFLIERPSAAETHLLHHSNTGEIISTPIQVDDNGLFFINRWGFDARRFEDQEILIETLKAEVHLTPAP</sequence>
<gene>
    <name evidence="1" type="ORF">OSC50_03880</name>
</gene>
<reference evidence="1" key="1">
    <citation type="submission" date="2022-11" db="EMBL/GenBank/DDBJ databases">
        <title>Taxonomic description of a new Pseudomonas species.</title>
        <authorList>
            <person name="Tambong J.T."/>
        </authorList>
    </citation>
    <scope>NUCLEOTIDE SEQUENCE</scope>
    <source>
        <strain evidence="1">S1Bt42</strain>
    </source>
</reference>
<dbReference type="Gene3D" id="3.40.50.11550">
    <property type="match status" value="2"/>
</dbReference>
<accession>A0ABY6QHQ3</accession>
<dbReference type="Proteomes" id="UP001164116">
    <property type="component" value="Chromosome"/>
</dbReference>
<dbReference type="EMBL" id="CP112866">
    <property type="protein sequence ID" value="UZW19499.1"/>
    <property type="molecule type" value="Genomic_DNA"/>
</dbReference>
<keyword evidence="2" id="KW-1185">Reference proteome</keyword>
<dbReference type="RefSeq" id="WP_266246626.1">
    <property type="nucleotide sequence ID" value="NZ_CP112866.1"/>
</dbReference>